<dbReference type="PANTHER" id="PTHR42870">
    <property type="entry name" value="ACETYL-COA C-ACETYLTRANSFERASE"/>
    <property type="match status" value="1"/>
</dbReference>
<protein>
    <recommendedName>
        <fullName evidence="2">Thiolase C-terminal domain-containing protein</fullName>
    </recommendedName>
</protein>
<evidence type="ECO:0000313" key="4">
    <source>
        <dbReference type="Proteomes" id="UP000240322"/>
    </source>
</evidence>
<gene>
    <name evidence="3" type="ORF">B9Q03_03800</name>
</gene>
<reference evidence="3 4" key="1">
    <citation type="submission" date="2017-04" db="EMBL/GenBank/DDBJ databases">
        <title>Novel microbial lineages endemic to geothermal iron-oxide mats fill important gaps in the evolutionary history of Archaea.</title>
        <authorList>
            <person name="Jay Z.J."/>
            <person name="Beam J.P."/>
            <person name="Dlakic M."/>
            <person name="Rusch D.B."/>
            <person name="Kozubal M.A."/>
            <person name="Inskeep W.P."/>
        </authorList>
    </citation>
    <scope>NUCLEOTIDE SEQUENCE [LARGE SCALE GENOMIC DNA]</scope>
    <source>
        <strain evidence="3">OSP_D</strain>
    </source>
</reference>
<keyword evidence="1" id="KW-0414">Isoprene biosynthesis</keyword>
<dbReference type="EMBL" id="NEXE01000022">
    <property type="protein sequence ID" value="PSN91597.1"/>
    <property type="molecule type" value="Genomic_DNA"/>
</dbReference>
<name>A0A2R6AYY6_9ARCH</name>
<dbReference type="Pfam" id="PF22691">
    <property type="entry name" value="Thiolase_C_1"/>
    <property type="match status" value="1"/>
</dbReference>
<dbReference type="InterPro" id="IPR055140">
    <property type="entry name" value="Thiolase_C_2"/>
</dbReference>
<dbReference type="InterPro" id="IPR016039">
    <property type="entry name" value="Thiolase-like"/>
</dbReference>
<sequence>MTKVAIIGVGYSGYAPLTPHMSFKEMMFEAAKRAYTDAGINPRTDVGSFICCEEDLWEGISITDEYVPDQLGGAQRAVCTVSDDGLVGLINGYMQIKSGLTDVVVVESHSKLSNVLSQGDVTRMSFEPYYERPFLTAETAVALEMRRYMFERELDDDIPAMVVAKNKKNGLGNPRAPYSAILSMDEVLSSPMVCEPLRKAHIPEPADGCSVTVLASEEKARILVDQPVWIRGVGWFSDTPWVSQRDFSKAVYAEGSSKMAYKMAGVNTPAKHFDFIEVDDSYGYKELQHLEALGVYTKENIKRAVEVGETDLRGPLPVNPSGGKISLGDMVEANGLVRVVEAVLTLRGQGPRSLRGAKHALVQSWRGPPTASGSTVILEV</sequence>
<organism evidence="3 4">
    <name type="scientific">Candidatus Marsarchaeota G2 archaeon OSP_D</name>
    <dbReference type="NCBI Taxonomy" id="1978157"/>
    <lineage>
        <taxon>Archaea</taxon>
        <taxon>Candidatus Marsarchaeota</taxon>
        <taxon>Candidatus Marsarchaeota group 2</taxon>
    </lineage>
</organism>
<dbReference type="PIRSF" id="PIRSF000429">
    <property type="entry name" value="Ac-CoA_Ac_transf"/>
    <property type="match status" value="1"/>
</dbReference>
<evidence type="ECO:0000313" key="3">
    <source>
        <dbReference type="EMBL" id="PSN91597.1"/>
    </source>
</evidence>
<dbReference type="Gene3D" id="3.40.47.10">
    <property type="match status" value="1"/>
</dbReference>
<dbReference type="SUPFAM" id="SSF53901">
    <property type="entry name" value="Thiolase-like"/>
    <property type="match status" value="2"/>
</dbReference>
<dbReference type="GO" id="GO:0016747">
    <property type="term" value="F:acyltransferase activity, transferring groups other than amino-acyl groups"/>
    <property type="evidence" value="ECO:0007669"/>
    <property type="project" value="InterPro"/>
</dbReference>
<dbReference type="AlphaFoldDB" id="A0A2R6AYY6"/>
<dbReference type="GO" id="GO:0008299">
    <property type="term" value="P:isoprenoid biosynthetic process"/>
    <property type="evidence" value="ECO:0007669"/>
    <property type="project" value="UniProtKB-KW"/>
</dbReference>
<dbReference type="Proteomes" id="UP000240322">
    <property type="component" value="Unassembled WGS sequence"/>
</dbReference>
<proteinExistence type="predicted"/>
<evidence type="ECO:0000259" key="2">
    <source>
        <dbReference type="Pfam" id="PF22691"/>
    </source>
</evidence>
<evidence type="ECO:0000256" key="1">
    <source>
        <dbReference type="ARBA" id="ARBA00023229"/>
    </source>
</evidence>
<comment type="caution">
    <text evidence="3">The sequence shown here is derived from an EMBL/GenBank/DDBJ whole genome shotgun (WGS) entry which is preliminary data.</text>
</comment>
<dbReference type="PANTHER" id="PTHR42870:SF6">
    <property type="entry name" value="ACETYL-COA C-ACYLTRANSFERASE"/>
    <property type="match status" value="1"/>
</dbReference>
<dbReference type="InterPro" id="IPR002155">
    <property type="entry name" value="Thiolase"/>
</dbReference>
<feature type="domain" description="Thiolase C-terminal" evidence="2">
    <location>
        <begin position="242"/>
        <end position="378"/>
    </location>
</feature>
<accession>A0A2R6AYY6</accession>
<dbReference type="CDD" id="cd00829">
    <property type="entry name" value="SCP-x_thiolase"/>
    <property type="match status" value="1"/>
</dbReference>